<feature type="compositionally biased region" description="Basic and acidic residues" evidence="1">
    <location>
        <begin position="289"/>
        <end position="298"/>
    </location>
</feature>
<dbReference type="PANTHER" id="PTHR17985:SF8">
    <property type="entry name" value="TRANSPORT AND GOLGI ORGANIZATION PROTEIN 2 HOMOLOG"/>
    <property type="match status" value="1"/>
</dbReference>
<dbReference type="eggNOG" id="KOG2342">
    <property type="taxonomic scope" value="Eukaryota"/>
</dbReference>
<dbReference type="AlphaFoldDB" id="U4LIG6"/>
<proteinExistence type="predicted"/>
<dbReference type="Proteomes" id="UP000018144">
    <property type="component" value="Unassembled WGS sequence"/>
</dbReference>
<dbReference type="EMBL" id="HF935679">
    <property type="protein sequence ID" value="CCX12134.1"/>
    <property type="molecule type" value="Genomic_DNA"/>
</dbReference>
<evidence type="ECO:0000313" key="3">
    <source>
        <dbReference type="Proteomes" id="UP000018144"/>
    </source>
</evidence>
<organism evidence="2 3">
    <name type="scientific">Pyronema omphalodes (strain CBS 100304)</name>
    <name type="common">Pyronema confluens</name>
    <dbReference type="NCBI Taxonomy" id="1076935"/>
    <lineage>
        <taxon>Eukaryota</taxon>
        <taxon>Fungi</taxon>
        <taxon>Dikarya</taxon>
        <taxon>Ascomycota</taxon>
        <taxon>Pezizomycotina</taxon>
        <taxon>Pezizomycetes</taxon>
        <taxon>Pezizales</taxon>
        <taxon>Pyronemataceae</taxon>
        <taxon>Pyronema</taxon>
    </lineage>
</organism>
<dbReference type="GO" id="GO:0005794">
    <property type="term" value="C:Golgi apparatus"/>
    <property type="evidence" value="ECO:0007669"/>
    <property type="project" value="TreeGrafter"/>
</dbReference>
<dbReference type="GO" id="GO:0009306">
    <property type="term" value="P:protein secretion"/>
    <property type="evidence" value="ECO:0007669"/>
    <property type="project" value="TreeGrafter"/>
</dbReference>
<dbReference type="InterPro" id="IPR008551">
    <property type="entry name" value="TANGO2"/>
</dbReference>
<keyword evidence="3" id="KW-1185">Reference proteome</keyword>
<dbReference type="PANTHER" id="PTHR17985">
    <property type="entry name" value="SER/THR-RICH PROTEIN T10 IN DGCR REGION"/>
    <property type="match status" value="1"/>
</dbReference>
<dbReference type="OrthoDB" id="191601at2759"/>
<dbReference type="Pfam" id="PF05742">
    <property type="entry name" value="TANGO2"/>
    <property type="match status" value="2"/>
</dbReference>
<evidence type="ECO:0000256" key="1">
    <source>
        <dbReference type="SAM" id="MobiDB-lite"/>
    </source>
</evidence>
<dbReference type="GO" id="GO:0007030">
    <property type="term" value="P:Golgi organization"/>
    <property type="evidence" value="ECO:0007669"/>
    <property type="project" value="TreeGrafter"/>
</dbReference>
<name>U4LIG6_PYROM</name>
<feature type="region of interest" description="Disordered" evidence="1">
    <location>
        <begin position="277"/>
        <end position="298"/>
    </location>
</feature>
<evidence type="ECO:0000313" key="2">
    <source>
        <dbReference type="EMBL" id="CCX12134.1"/>
    </source>
</evidence>
<protein>
    <submittedName>
        <fullName evidence="2">Similar to Uncharacterized protein YGR127W acc. no. P53275</fullName>
    </submittedName>
</protein>
<reference evidence="2 3" key="1">
    <citation type="journal article" date="2013" name="PLoS Genet.">
        <title>The genome and development-dependent transcriptomes of Pyronema confluens: a window into fungal evolution.</title>
        <authorList>
            <person name="Traeger S."/>
            <person name="Altegoer F."/>
            <person name="Freitag M."/>
            <person name="Gabaldon T."/>
            <person name="Kempken F."/>
            <person name="Kumar A."/>
            <person name="Marcet-Houben M."/>
            <person name="Poggeler S."/>
            <person name="Stajich J.E."/>
            <person name="Nowrousian M."/>
        </authorList>
    </citation>
    <scope>NUCLEOTIDE SEQUENCE [LARGE SCALE GENOMIC DNA]</scope>
    <source>
        <strain evidence="3">CBS 100304</strain>
        <tissue evidence="2">Vegetative mycelium</tissue>
    </source>
</reference>
<dbReference type="OMA" id="WPKIIDG"/>
<gene>
    <name evidence="2" type="ORF">PCON_11728</name>
</gene>
<accession>U4LIG6</accession>
<sequence>MCILLFTTAHPKYPLILLSNRDEFLHRKTAPAAYWEPEYPHIFSGRDMARPEHGTWLGITKTGRLAALTNFRESSSAAAIGEKSRGAMITSFLTASPATSITDSATDSAAVDVAETSVADAESSATKFEAEFTGSEEFDADTDADTSFESDADIQSDTQLTTTAPGLHPAPSPSPDNLTTQSWIHSMLRSGEMKGVGGFSMLCGTLRPNGIGGLEPLAVISNRTEKRDEGVIEGTRWVCGNPGETRGLSNSLFDEPWNKVMVGEGLLKRVVEEDVAGAAGSQDCAADGDGGKDEDGEDARERLLEKCFQVLSTDTYPPITESSTYQSELDNLRESIFIPVFDVVKEGAPTPSPPEGYSSFPPKKHQMTEEELERWRQSPRLYGTAQQTVVLLDKRGYVTYVERTLYDSNAKPVEGRREVRTRFRIPGWA</sequence>